<evidence type="ECO:0000313" key="12">
    <source>
        <dbReference type="EMBL" id="NMW92310.1"/>
    </source>
</evidence>
<evidence type="ECO:0000313" key="11">
    <source>
        <dbReference type="EMBL" id="MCU9969410.1"/>
    </source>
</evidence>
<dbReference type="PROSITE" id="PS50928">
    <property type="entry name" value="ABC_TM1"/>
    <property type="match status" value="2"/>
</dbReference>
<feature type="transmembrane region" description="Helical" evidence="8">
    <location>
        <begin position="69"/>
        <end position="89"/>
    </location>
</feature>
<gene>
    <name evidence="11" type="ORF">FYZ43_08425</name>
    <name evidence="12" type="ORF">HHJ74_01075</name>
</gene>
<feature type="transmembrane region" description="Helical" evidence="8">
    <location>
        <begin position="229"/>
        <end position="251"/>
    </location>
</feature>
<organism evidence="12 13">
    <name type="scientific">Mobiluncus mulieris</name>
    <dbReference type="NCBI Taxonomy" id="2052"/>
    <lineage>
        <taxon>Bacteria</taxon>
        <taxon>Bacillati</taxon>
        <taxon>Actinomycetota</taxon>
        <taxon>Actinomycetes</taxon>
        <taxon>Actinomycetales</taxon>
        <taxon>Actinomycetaceae</taxon>
        <taxon>Mobiluncus</taxon>
    </lineage>
</organism>
<dbReference type="EMBL" id="VSZY01000015">
    <property type="protein sequence ID" value="MCU9969410.1"/>
    <property type="molecule type" value="Genomic_DNA"/>
</dbReference>
<name>A0A378PEW9_9ACTO</name>
<dbReference type="InterPro" id="IPR000515">
    <property type="entry name" value="MetI-like"/>
</dbReference>
<feature type="transmembrane region" description="Helical" evidence="8">
    <location>
        <begin position="455"/>
        <end position="475"/>
    </location>
</feature>
<dbReference type="InterPro" id="IPR035906">
    <property type="entry name" value="MetI-like_sf"/>
</dbReference>
<proteinExistence type="inferred from homology"/>
<comment type="subcellular location">
    <subcellularLocation>
        <location evidence="1">Cell inner membrane</location>
        <topology evidence="1">Multi-pass membrane protein</topology>
    </subcellularLocation>
    <subcellularLocation>
        <location evidence="8">Cell membrane</location>
        <topology evidence="8">Multi-pass membrane protein</topology>
    </subcellularLocation>
</comment>
<dbReference type="PANTHER" id="PTHR43357:SF4">
    <property type="entry name" value="INNER MEMBRANE ABC TRANSPORTER PERMEASE PROTEIN YDCV"/>
    <property type="match status" value="1"/>
</dbReference>
<feature type="domain" description="ABC transmembrane type-1" evidence="10">
    <location>
        <begin position="102"/>
        <end position="300"/>
    </location>
</feature>
<feature type="transmembrane region" description="Helical" evidence="8">
    <location>
        <begin position="101"/>
        <end position="128"/>
    </location>
</feature>
<feature type="region of interest" description="Disordered" evidence="9">
    <location>
        <begin position="1"/>
        <end position="35"/>
    </location>
</feature>
<evidence type="ECO:0000256" key="1">
    <source>
        <dbReference type="ARBA" id="ARBA00004429"/>
    </source>
</evidence>
<protein>
    <submittedName>
        <fullName evidence="12">Iron ABC transporter permease</fullName>
    </submittedName>
</protein>
<evidence type="ECO:0000256" key="3">
    <source>
        <dbReference type="ARBA" id="ARBA00022475"/>
    </source>
</evidence>
<feature type="domain" description="ABC transmembrane type-1" evidence="10">
    <location>
        <begin position="380"/>
        <end position="578"/>
    </location>
</feature>
<feature type="transmembrane region" description="Helical" evidence="8">
    <location>
        <begin position="45"/>
        <end position="64"/>
    </location>
</feature>
<evidence type="ECO:0000256" key="9">
    <source>
        <dbReference type="SAM" id="MobiDB-lite"/>
    </source>
</evidence>
<feature type="transmembrane region" description="Helical" evidence="8">
    <location>
        <begin position="554"/>
        <end position="578"/>
    </location>
</feature>
<feature type="transmembrane region" description="Helical" evidence="8">
    <location>
        <begin position="271"/>
        <end position="296"/>
    </location>
</feature>
<feature type="transmembrane region" description="Helical" evidence="8">
    <location>
        <begin position="324"/>
        <end position="346"/>
    </location>
</feature>
<evidence type="ECO:0000259" key="10">
    <source>
        <dbReference type="PROSITE" id="PS50928"/>
    </source>
</evidence>
<dbReference type="Proteomes" id="UP001209486">
    <property type="component" value="Unassembled WGS sequence"/>
</dbReference>
<accession>A0A378PEW9</accession>
<dbReference type="Pfam" id="PF00528">
    <property type="entry name" value="BPD_transp_1"/>
    <property type="match status" value="2"/>
</dbReference>
<evidence type="ECO:0000256" key="8">
    <source>
        <dbReference type="RuleBase" id="RU363032"/>
    </source>
</evidence>
<keyword evidence="7 8" id="KW-0472">Membrane</keyword>
<feature type="compositionally biased region" description="Low complexity" evidence="9">
    <location>
        <begin position="1"/>
        <end position="20"/>
    </location>
</feature>
<keyword evidence="5 8" id="KW-0812">Transmembrane</keyword>
<evidence type="ECO:0000256" key="7">
    <source>
        <dbReference type="ARBA" id="ARBA00023136"/>
    </source>
</evidence>
<feature type="transmembrane region" description="Helical" evidence="8">
    <location>
        <begin position="386"/>
        <end position="407"/>
    </location>
</feature>
<keyword evidence="3" id="KW-1003">Cell membrane</keyword>
<keyword evidence="2 8" id="KW-0813">Transport</keyword>
<evidence type="ECO:0000256" key="5">
    <source>
        <dbReference type="ARBA" id="ARBA00022692"/>
    </source>
</evidence>
<dbReference type="Gene3D" id="1.10.3720.10">
    <property type="entry name" value="MetI-like"/>
    <property type="match status" value="2"/>
</dbReference>
<keyword evidence="6 8" id="KW-1133">Transmembrane helix</keyword>
<dbReference type="CDD" id="cd06261">
    <property type="entry name" value="TM_PBP2"/>
    <property type="match status" value="2"/>
</dbReference>
<evidence type="ECO:0000256" key="6">
    <source>
        <dbReference type="ARBA" id="ARBA00022989"/>
    </source>
</evidence>
<feature type="transmembrane region" description="Helical" evidence="8">
    <location>
        <begin position="507"/>
        <end position="534"/>
    </location>
</feature>
<feature type="transmembrane region" description="Helical" evidence="8">
    <location>
        <begin position="140"/>
        <end position="161"/>
    </location>
</feature>
<comment type="similarity">
    <text evidence="8">Belongs to the binding-protein-dependent transport system permease family.</text>
</comment>
<dbReference type="PANTHER" id="PTHR43357">
    <property type="entry name" value="INNER MEMBRANE ABC TRANSPORTER PERMEASE PROTEIN YDCV"/>
    <property type="match status" value="1"/>
</dbReference>
<dbReference type="SUPFAM" id="SSF161098">
    <property type="entry name" value="MetI-like"/>
    <property type="match status" value="2"/>
</dbReference>
<dbReference type="AlphaFoldDB" id="A0A378PEW9"/>
<evidence type="ECO:0000256" key="2">
    <source>
        <dbReference type="ARBA" id="ARBA00022448"/>
    </source>
</evidence>
<evidence type="ECO:0000313" key="14">
    <source>
        <dbReference type="Proteomes" id="UP001209486"/>
    </source>
</evidence>
<sequence length="585" mass="61496">MPTAAEPVSAAPAATSTATPAMPPRQKQNSDKRGHKCWDKTVPRILLAAAIVVPLAFWGLFFLVPTARLIWLGISGGVMPGAPSFGQAWRDTMTRPRTWSVLFWTLEMGVLGTGFSVILGVAGAWVLYGLRWPGRRVCRALLGVPLVLPSVVVGVAFQNLLANSGPLGFLGLAGTRVAIVLGMVFFNFSLVARLVGTAWIRLDPRVVAAARVLGASPARAFFTITLPRLFPAIFAAASLVFLYCITSYGLVRVIGGVKITTLEVEIYLETAAFLNLPGAAVLSLLQIAIVLVALILNAVSRSRFEAVAGEIRSVPPRQPRREDLLALVLSLAGVVLVVLPLCGLLLDSLHREGQWTLDNYAALARPGLSAALPGSALSAAVYSLEVALISTALTLVTGLSVTVVLTRRFKARAWRWVQASLDVLMASPQGVSAVTVGFGMLITLQAPPFSMPANAFFLGGVASVVALPLVLRAVLPTVRAIPPRLLQAAATLGASPLQVFFTLELPVLLRVSGVGAGFAFAIALGEFGATSFLARPLQPTLPVAIFALSSKPEIVAQGAATAAAVLLAGLCAAAMFLAEWRRTSA</sequence>
<comment type="caution">
    <text evidence="12">The sequence shown here is derived from an EMBL/GenBank/DDBJ whole genome shotgun (WGS) entry which is preliminary data.</text>
</comment>
<dbReference type="EMBL" id="JABCUV010000001">
    <property type="protein sequence ID" value="NMW92310.1"/>
    <property type="molecule type" value="Genomic_DNA"/>
</dbReference>
<reference evidence="12 13" key="2">
    <citation type="submission" date="2020-04" db="EMBL/GenBank/DDBJ databases">
        <title>Antimicrobial susceptibility and clonality of vaginal-derived multi-drug resistant Mobiluncus isolates in China.</title>
        <authorList>
            <person name="Zhang X."/>
        </authorList>
    </citation>
    <scope>NUCLEOTIDE SEQUENCE [LARGE SCALE GENOMIC DNA]</scope>
    <source>
        <strain evidence="12 13">7</strain>
    </source>
</reference>
<dbReference type="GO" id="GO:0055085">
    <property type="term" value="P:transmembrane transport"/>
    <property type="evidence" value="ECO:0007669"/>
    <property type="project" value="InterPro"/>
</dbReference>
<feature type="transmembrane region" description="Helical" evidence="8">
    <location>
        <begin position="419"/>
        <end position="443"/>
    </location>
</feature>
<dbReference type="Proteomes" id="UP000582487">
    <property type="component" value="Unassembled WGS sequence"/>
</dbReference>
<feature type="transmembrane region" description="Helical" evidence="8">
    <location>
        <begin position="173"/>
        <end position="195"/>
    </location>
</feature>
<evidence type="ECO:0000313" key="13">
    <source>
        <dbReference type="Proteomes" id="UP000582487"/>
    </source>
</evidence>
<keyword evidence="4" id="KW-0997">Cell inner membrane</keyword>
<dbReference type="GO" id="GO:0005886">
    <property type="term" value="C:plasma membrane"/>
    <property type="evidence" value="ECO:0007669"/>
    <property type="project" value="UniProtKB-SubCell"/>
</dbReference>
<reference evidence="11 14" key="1">
    <citation type="submission" date="2019-08" db="EMBL/GenBank/DDBJ databases">
        <title>Comparison of rpoB and gyrB Sequences from Mobiluncus Species and Development of a Multiplex PCR Method for Clinical Detection of Mobiluncus curtisii and Mobiluncus mulieris.</title>
        <authorList>
            <person name="Yang L."/>
            <person name="Shen Y."/>
            <person name="Xu G."/>
            <person name="Shu L.-B."/>
            <person name="Hu J."/>
            <person name="Zhang R."/>
            <person name="Wang Y."/>
            <person name="Zhou H.-W."/>
            <person name="Zhang X."/>
        </authorList>
    </citation>
    <scope>NUCLEOTIDE SEQUENCE [LARGE SCALE GENOMIC DNA]</scope>
    <source>
        <strain evidence="11 14">M26</strain>
    </source>
</reference>
<evidence type="ECO:0000256" key="4">
    <source>
        <dbReference type="ARBA" id="ARBA00022519"/>
    </source>
</evidence>